<dbReference type="PANTHER" id="PTHR43284">
    <property type="entry name" value="ASPARAGINE SYNTHETASE (GLUTAMINE-HYDROLYZING)"/>
    <property type="match status" value="1"/>
</dbReference>
<dbReference type="PANTHER" id="PTHR43284:SF1">
    <property type="entry name" value="ASPARAGINE SYNTHETASE"/>
    <property type="match status" value="1"/>
</dbReference>
<keyword evidence="2" id="KW-0436">Ligase</keyword>
<organism evidence="2">
    <name type="scientific">human gut metagenome</name>
    <dbReference type="NCBI Taxonomy" id="408170"/>
    <lineage>
        <taxon>unclassified sequences</taxon>
        <taxon>metagenomes</taxon>
        <taxon>organismal metagenomes</taxon>
    </lineage>
</organism>
<comment type="caution">
    <text evidence="2">The sequence shown here is derived from an EMBL/GenBank/DDBJ whole genome shotgun (WGS) entry which is preliminary data.</text>
</comment>
<dbReference type="GO" id="GO:0004066">
    <property type="term" value="F:asparagine synthase (glutamine-hydrolyzing) activity"/>
    <property type="evidence" value="ECO:0007669"/>
    <property type="project" value="UniProtKB-EC"/>
</dbReference>
<dbReference type="GO" id="GO:0005829">
    <property type="term" value="C:cytosol"/>
    <property type="evidence" value="ECO:0007669"/>
    <property type="project" value="TreeGrafter"/>
</dbReference>
<dbReference type="Gene3D" id="3.40.50.620">
    <property type="entry name" value="HUPs"/>
    <property type="match status" value="1"/>
</dbReference>
<dbReference type="EC" id="6.3.5.4" evidence="2"/>
<evidence type="ECO:0000313" key="2">
    <source>
        <dbReference type="EMBL" id="EKC73382.1"/>
    </source>
</evidence>
<dbReference type="GO" id="GO:0006529">
    <property type="term" value="P:asparagine biosynthetic process"/>
    <property type="evidence" value="ECO:0007669"/>
    <property type="project" value="InterPro"/>
</dbReference>
<feature type="non-terminal residue" evidence="2">
    <location>
        <position position="198"/>
    </location>
</feature>
<dbReference type="InterPro" id="IPR014729">
    <property type="entry name" value="Rossmann-like_a/b/a_fold"/>
</dbReference>
<name>K1TJR4_9ZZZZ</name>
<dbReference type="InterPro" id="IPR051786">
    <property type="entry name" value="ASN_synthetase/amidase"/>
</dbReference>
<gene>
    <name evidence="2" type="ORF">LEA_06257</name>
</gene>
<accession>K1TJR4</accession>
<protein>
    <submittedName>
        <fullName evidence="2">Protein containing Asparagine synthase domain protein</fullName>
        <ecNumber evidence="2">6.3.5.4</ecNumber>
    </submittedName>
</protein>
<dbReference type="AlphaFoldDB" id="K1TJR4"/>
<sequence>MLLACFILPASAQNSWGIVGGGLFSKSLSRDARFSLGGYAGGMYDVHVKNSWYVQPQLLFTYEEFISKTRLGTMLCLAGINPLITPMATECILVWAGAYDGKELKKTKYFDPTYAKKDRSFDETVKLIGETIQDSVDYHQIADVEVGSFLSGGVDSSYIASTVKPMKTYSVGFEVGGFDETTFSKDLCDILHMSNDKE</sequence>
<dbReference type="EMBL" id="AJWY01004089">
    <property type="protein sequence ID" value="EKC73382.1"/>
    <property type="molecule type" value="Genomic_DNA"/>
</dbReference>
<reference evidence="2" key="1">
    <citation type="journal article" date="2013" name="Environ. Microbiol.">
        <title>Microbiota from the distal guts of lean and obese adolescents exhibit partial functional redundancy besides clear differences in community structure.</title>
        <authorList>
            <person name="Ferrer M."/>
            <person name="Ruiz A."/>
            <person name="Lanza F."/>
            <person name="Haange S.B."/>
            <person name="Oberbach A."/>
            <person name="Till H."/>
            <person name="Bargiela R."/>
            <person name="Campoy C."/>
            <person name="Segura M.T."/>
            <person name="Richter M."/>
            <person name="von Bergen M."/>
            <person name="Seifert J."/>
            <person name="Suarez A."/>
        </authorList>
    </citation>
    <scope>NUCLEOTIDE SEQUENCE</scope>
</reference>
<proteinExistence type="predicted"/>
<feature type="domain" description="Asparagine synthetase" evidence="1">
    <location>
        <begin position="129"/>
        <end position="193"/>
    </location>
</feature>
<dbReference type="SUPFAM" id="SSF52402">
    <property type="entry name" value="Adenine nucleotide alpha hydrolases-like"/>
    <property type="match status" value="1"/>
</dbReference>
<dbReference type="Pfam" id="PF00733">
    <property type="entry name" value="Asn_synthase"/>
    <property type="match status" value="1"/>
</dbReference>
<dbReference type="InterPro" id="IPR001962">
    <property type="entry name" value="Asn_synthase"/>
</dbReference>
<evidence type="ECO:0000259" key="1">
    <source>
        <dbReference type="Pfam" id="PF00733"/>
    </source>
</evidence>